<evidence type="ECO:0000256" key="5">
    <source>
        <dbReference type="ARBA" id="ARBA00023315"/>
    </source>
</evidence>
<comment type="caution">
    <text evidence="10">The sequence shown here is derived from an EMBL/GenBank/DDBJ whole genome shotgun (WGS) entry which is preliminary data.</text>
</comment>
<dbReference type="Gene3D" id="3.30.559.10">
    <property type="entry name" value="Chloramphenicol acetyltransferase-like domain"/>
    <property type="match status" value="1"/>
</dbReference>
<name>A0A2J9PPF0_9LACT</name>
<evidence type="ECO:0000313" key="10">
    <source>
        <dbReference type="EMBL" id="PNL91870.1"/>
    </source>
</evidence>
<dbReference type="InterPro" id="IPR050743">
    <property type="entry name" value="2-oxoacid_DH_E2_comp"/>
</dbReference>
<organism evidence="10 11">
    <name type="scientific">Aerococcus viridans</name>
    <dbReference type="NCBI Taxonomy" id="1377"/>
    <lineage>
        <taxon>Bacteria</taxon>
        <taxon>Bacillati</taxon>
        <taxon>Bacillota</taxon>
        <taxon>Bacilli</taxon>
        <taxon>Lactobacillales</taxon>
        <taxon>Aerococcaceae</taxon>
        <taxon>Aerococcus</taxon>
    </lineage>
</organism>
<feature type="region of interest" description="Disordered" evidence="7">
    <location>
        <begin position="85"/>
        <end position="105"/>
    </location>
</feature>
<proteinExistence type="inferred from homology"/>
<sequence length="549" mass="57435">MAFVFNLPDVGEGMAEGEIVSWLVAVGDQVNEEDPIVEIQNDKSVEEIYSPVSGKVTELHYSEGDVAIVGTPLITFEGDGLEDNAAASAPAKEAEATAKEAEAPAAPATGGGVYQFTLPDVGEGMAEGEIVSWLVAEGDEVNEEDSLVEIQNDKSVEEVASPVTGKIVRILVEAGTVANVGDVLAEIDAPGHNSEASAPVSTPESPAQETKAVDPAAGISTNASAGNVPVASDPNKRVLAMPSVRQFAREQGVDITAVAGTGKNGRVLREDVANFNGAAATAPEAPATETAQAAATTEAPAAKPAKKAAAVADNSDRVERIKMTPMRKAIAKAMDTANHTAPSVTLFKDVEVSKLWDHRKKFKSIAAERGTKLTFLPYAVKALIAAVKKYPQLNASIDDASQEFVHKHYYNIGIATDTDAGLYVPNIKNADTRSMFDIADIINENAAKAHAGELKGPDMADGTISISNIGSVGGEFFTPILNYPETAILGFGAIKSEPVVNADGEVVAGRVLKLSLTFDHRIVDGATGQQALNEIARLMADPELLLMEG</sequence>
<dbReference type="PROSITE" id="PS00189">
    <property type="entry name" value="LIPOYL"/>
    <property type="match status" value="2"/>
</dbReference>
<feature type="compositionally biased region" description="Low complexity" evidence="7">
    <location>
        <begin position="294"/>
        <end position="310"/>
    </location>
</feature>
<dbReference type="Pfam" id="PF00198">
    <property type="entry name" value="2-oxoacid_dh"/>
    <property type="match status" value="1"/>
</dbReference>
<feature type="domain" description="Peripheral subunit-binding (PSBD)" evidence="9">
    <location>
        <begin position="239"/>
        <end position="276"/>
    </location>
</feature>
<evidence type="ECO:0000259" key="8">
    <source>
        <dbReference type="PROSITE" id="PS50968"/>
    </source>
</evidence>
<dbReference type="InterPro" id="IPR004167">
    <property type="entry name" value="PSBD"/>
</dbReference>
<feature type="compositionally biased region" description="Basic and acidic residues" evidence="7">
    <location>
        <begin position="92"/>
        <end position="102"/>
    </location>
</feature>
<dbReference type="EMBL" id="NBTM02000001">
    <property type="protein sequence ID" value="PNL91870.1"/>
    <property type="molecule type" value="Genomic_DNA"/>
</dbReference>
<evidence type="ECO:0000256" key="2">
    <source>
        <dbReference type="ARBA" id="ARBA00007317"/>
    </source>
</evidence>
<protein>
    <recommendedName>
        <fullName evidence="6">Dihydrolipoamide acetyltransferase component of pyruvate dehydrogenase complex</fullName>
        <ecNumber evidence="6">2.3.1.-</ecNumber>
    </recommendedName>
</protein>
<dbReference type="SUPFAM" id="SSF51230">
    <property type="entry name" value="Single hybrid motif"/>
    <property type="match status" value="2"/>
</dbReference>
<accession>A0A2J9PPF0</accession>
<evidence type="ECO:0000259" key="9">
    <source>
        <dbReference type="PROSITE" id="PS51826"/>
    </source>
</evidence>
<evidence type="ECO:0000313" key="11">
    <source>
        <dbReference type="Proteomes" id="UP000192813"/>
    </source>
</evidence>
<dbReference type="InterPro" id="IPR000089">
    <property type="entry name" value="Biotin_lipoyl"/>
</dbReference>
<dbReference type="GO" id="GO:0016407">
    <property type="term" value="F:acetyltransferase activity"/>
    <property type="evidence" value="ECO:0007669"/>
    <property type="project" value="TreeGrafter"/>
</dbReference>
<evidence type="ECO:0000256" key="4">
    <source>
        <dbReference type="ARBA" id="ARBA00022823"/>
    </source>
</evidence>
<reference evidence="11" key="1">
    <citation type="submission" date="2017-12" db="EMBL/GenBank/DDBJ databases">
        <title>FDA dAtabase for Regulatory Grade micrObial Sequences (FDA-ARGOS): Supporting development and validation of Infectious Disease Dx tests.</title>
        <authorList>
            <person name="Hoffmann M."/>
            <person name="Allard M."/>
            <person name="Evans P."/>
            <person name="Brown E."/>
            <person name="Tallon L."/>
            <person name="Sadzewicz L."/>
            <person name="Sengamalay N."/>
            <person name="Ott S."/>
            <person name="Godinez A."/>
            <person name="Nagaraj S."/>
            <person name="Vavikolanu K."/>
            <person name="Aluvathingal J."/>
            <person name="Nadendla S."/>
            <person name="Sichtig H."/>
        </authorList>
    </citation>
    <scope>NUCLEOTIDE SEQUENCE [LARGE SCALE GENOMIC DNA]</scope>
    <source>
        <strain evidence="11">FDAARGOS_249</strain>
    </source>
</reference>
<gene>
    <name evidence="10" type="ORF">A6J77_006385</name>
</gene>
<dbReference type="InterPro" id="IPR011053">
    <property type="entry name" value="Single_hybrid_motif"/>
</dbReference>
<dbReference type="InterPro" id="IPR023213">
    <property type="entry name" value="CAT-like_dom_sf"/>
</dbReference>
<evidence type="ECO:0000256" key="3">
    <source>
        <dbReference type="ARBA" id="ARBA00022679"/>
    </source>
</evidence>
<dbReference type="PANTHER" id="PTHR43178">
    <property type="entry name" value="DIHYDROLIPOAMIDE ACETYLTRANSFERASE COMPONENT OF PYRUVATE DEHYDROGENASE COMPLEX"/>
    <property type="match status" value="1"/>
</dbReference>
<dbReference type="PROSITE" id="PS51826">
    <property type="entry name" value="PSBD"/>
    <property type="match status" value="1"/>
</dbReference>
<dbReference type="FunFam" id="3.30.559.10:FF:000007">
    <property type="entry name" value="Dihydrolipoamide acetyltransferase component of pyruvate dehydrogenase complex"/>
    <property type="match status" value="1"/>
</dbReference>
<keyword evidence="3 6" id="KW-0808">Transferase</keyword>
<dbReference type="EC" id="2.3.1.-" evidence="6"/>
<dbReference type="Gene3D" id="4.10.320.10">
    <property type="entry name" value="E3-binding domain"/>
    <property type="match status" value="1"/>
</dbReference>
<feature type="domain" description="Lipoyl-binding" evidence="8">
    <location>
        <begin position="113"/>
        <end position="188"/>
    </location>
</feature>
<dbReference type="PANTHER" id="PTHR43178:SF5">
    <property type="entry name" value="LIPOAMIDE ACYLTRANSFERASE COMPONENT OF BRANCHED-CHAIN ALPHA-KETO ACID DEHYDROGENASE COMPLEX, MITOCHONDRIAL"/>
    <property type="match status" value="1"/>
</dbReference>
<comment type="cofactor">
    <cofactor evidence="1 6">
        <name>(R)-lipoate</name>
        <dbReference type="ChEBI" id="CHEBI:83088"/>
    </cofactor>
</comment>
<keyword evidence="4 6" id="KW-0450">Lipoyl</keyword>
<dbReference type="SUPFAM" id="SSF47005">
    <property type="entry name" value="Peripheral subunit-binding domain of 2-oxo acid dehydrogenase complex"/>
    <property type="match status" value="1"/>
</dbReference>
<feature type="region of interest" description="Disordered" evidence="7">
    <location>
        <begin position="190"/>
        <end position="213"/>
    </location>
</feature>
<dbReference type="CDD" id="cd06849">
    <property type="entry name" value="lipoyl_domain"/>
    <property type="match status" value="2"/>
</dbReference>
<keyword evidence="5 6" id="KW-0012">Acyltransferase</keyword>
<dbReference type="Gene3D" id="2.40.50.100">
    <property type="match status" value="2"/>
</dbReference>
<comment type="similarity">
    <text evidence="2 6">Belongs to the 2-oxoacid dehydrogenase family.</text>
</comment>
<feature type="domain" description="Lipoyl-binding" evidence="8">
    <location>
        <begin position="2"/>
        <end position="77"/>
    </location>
</feature>
<feature type="region of interest" description="Disordered" evidence="7">
    <location>
        <begin position="294"/>
        <end position="313"/>
    </location>
</feature>
<evidence type="ECO:0000256" key="7">
    <source>
        <dbReference type="SAM" id="MobiDB-lite"/>
    </source>
</evidence>
<dbReference type="RefSeq" id="WP_083069193.1">
    <property type="nucleotide sequence ID" value="NZ_JALXKY010000001.1"/>
</dbReference>
<evidence type="ECO:0000256" key="6">
    <source>
        <dbReference type="RuleBase" id="RU003423"/>
    </source>
</evidence>
<dbReference type="Proteomes" id="UP000192813">
    <property type="component" value="Unassembled WGS sequence"/>
</dbReference>
<dbReference type="AlphaFoldDB" id="A0A2J9PPF0"/>
<dbReference type="InterPro" id="IPR001078">
    <property type="entry name" value="2-oxoacid_DH_actylTfrase"/>
</dbReference>
<dbReference type="PROSITE" id="PS50968">
    <property type="entry name" value="BIOTINYL_LIPOYL"/>
    <property type="match status" value="2"/>
</dbReference>
<dbReference type="Pfam" id="PF00364">
    <property type="entry name" value="Biotin_lipoyl"/>
    <property type="match status" value="2"/>
</dbReference>
<dbReference type="InterPro" id="IPR003016">
    <property type="entry name" value="2-oxoA_DH_lipoyl-BS"/>
</dbReference>
<dbReference type="GO" id="GO:0031405">
    <property type="term" value="F:lipoic acid binding"/>
    <property type="evidence" value="ECO:0007669"/>
    <property type="project" value="TreeGrafter"/>
</dbReference>
<evidence type="ECO:0000256" key="1">
    <source>
        <dbReference type="ARBA" id="ARBA00001938"/>
    </source>
</evidence>
<dbReference type="GO" id="GO:0005737">
    <property type="term" value="C:cytoplasm"/>
    <property type="evidence" value="ECO:0007669"/>
    <property type="project" value="TreeGrafter"/>
</dbReference>
<dbReference type="SUPFAM" id="SSF52777">
    <property type="entry name" value="CoA-dependent acyltransferases"/>
    <property type="match status" value="1"/>
</dbReference>
<feature type="compositionally biased region" description="Polar residues" evidence="7">
    <location>
        <begin position="194"/>
        <end position="208"/>
    </location>
</feature>
<dbReference type="InterPro" id="IPR036625">
    <property type="entry name" value="E3-bd_dom_sf"/>
</dbReference>
<dbReference type="Pfam" id="PF02817">
    <property type="entry name" value="E3_binding"/>
    <property type="match status" value="1"/>
</dbReference>